<dbReference type="Gene3D" id="2.60.40.2030">
    <property type="match status" value="2"/>
</dbReference>
<evidence type="ECO:0000256" key="2">
    <source>
        <dbReference type="ARBA" id="ARBA00022737"/>
    </source>
</evidence>
<keyword evidence="2" id="KW-0677">Repeat</keyword>
<organism evidence="5 6">
    <name type="scientific">Paenibacillus arenosi</name>
    <dbReference type="NCBI Taxonomy" id="2774142"/>
    <lineage>
        <taxon>Bacteria</taxon>
        <taxon>Bacillati</taxon>
        <taxon>Bacillota</taxon>
        <taxon>Bacilli</taxon>
        <taxon>Bacillales</taxon>
        <taxon>Paenibacillaceae</taxon>
        <taxon>Paenibacillus</taxon>
    </lineage>
</organism>
<dbReference type="EMBL" id="JACYTN010000006">
    <property type="protein sequence ID" value="MBD8498902.1"/>
    <property type="molecule type" value="Genomic_DNA"/>
</dbReference>
<dbReference type="CDD" id="cd00063">
    <property type="entry name" value="FN3"/>
    <property type="match status" value="2"/>
</dbReference>
<dbReference type="Gene3D" id="2.60.40.10">
    <property type="entry name" value="Immunoglobulins"/>
    <property type="match status" value="2"/>
</dbReference>
<dbReference type="SUPFAM" id="SSF141072">
    <property type="entry name" value="CalX-like"/>
    <property type="match status" value="2"/>
</dbReference>
<dbReference type="SMART" id="SM00060">
    <property type="entry name" value="FN3"/>
    <property type="match status" value="2"/>
</dbReference>
<dbReference type="SUPFAM" id="SSF49265">
    <property type="entry name" value="Fibronectin type III"/>
    <property type="match status" value="2"/>
</dbReference>
<dbReference type="Pfam" id="PF03160">
    <property type="entry name" value="Calx-beta"/>
    <property type="match status" value="2"/>
</dbReference>
<reference evidence="5 6" key="1">
    <citation type="submission" date="2020-09" db="EMBL/GenBank/DDBJ databases">
        <title>Paenibacillus sp. CAU 1523 isolated from sand of Haeundae Beach.</title>
        <authorList>
            <person name="Kim W."/>
        </authorList>
    </citation>
    <scope>NUCLEOTIDE SEQUENCE [LARGE SCALE GENOMIC DNA]</scope>
    <source>
        <strain evidence="5 6">CAU 1523</strain>
    </source>
</reference>
<proteinExistence type="predicted"/>
<dbReference type="SUPFAM" id="SSF69318">
    <property type="entry name" value="Integrin alpha N-terminal domain"/>
    <property type="match status" value="3"/>
</dbReference>
<evidence type="ECO:0000259" key="4">
    <source>
        <dbReference type="PROSITE" id="PS50853"/>
    </source>
</evidence>
<dbReference type="InterPro" id="IPR013783">
    <property type="entry name" value="Ig-like_fold"/>
</dbReference>
<name>A0ABR9AXP2_9BACL</name>
<feature type="domain" description="Fibronectin type-III" evidence="4">
    <location>
        <begin position="1050"/>
        <end position="1141"/>
    </location>
</feature>
<dbReference type="Proteomes" id="UP000634529">
    <property type="component" value="Unassembled WGS sequence"/>
</dbReference>
<dbReference type="PANTHER" id="PTHR46580:SF4">
    <property type="entry name" value="ATP_GTP-BINDING PROTEIN"/>
    <property type="match status" value="1"/>
</dbReference>
<dbReference type="Pfam" id="PF13517">
    <property type="entry name" value="FG-GAP_3"/>
    <property type="match status" value="3"/>
</dbReference>
<protein>
    <submittedName>
        <fullName evidence="5">VCBS repeat-containing protein</fullName>
    </submittedName>
</protein>
<keyword evidence="1" id="KW-0732">Signal</keyword>
<evidence type="ECO:0000313" key="5">
    <source>
        <dbReference type="EMBL" id="MBD8498902.1"/>
    </source>
</evidence>
<evidence type="ECO:0000256" key="3">
    <source>
        <dbReference type="ARBA" id="ARBA00022837"/>
    </source>
</evidence>
<sequence>MQRKWLIAARRHLAVALAVFMFVSLFPTSYVVEAATVIDKSWSGNYYDWRALKLNDRVYSQVAGNLDNTGHADLAVITADDLLVLYYVSSDGTLTRQQVTAKQADPNVKRLHIADLNGDQFGEVLVFGSTKIEIFGRDTASNSYVLKSTIPIASYSDQAIADFNKDGIQDLIIVSSTKLHFLRGTTNLTYQEVGSYTHKTAALHAIADIQTGDWNKDGHIDFVYQLYEQHAILFKGNGQLGFSYVKDLDIDSFVVDDMNQDGYTDIIGYNRVGYQRNYAVHYGDAGGQFARKSPIGFAEGGYGIYSTDVNGDRYPELVLYDSMDYISYVIWNREGTYSFPEQIVFFVNPSYIEQKLDFDRDGKEDFISNQDFNTNEIIIKRNGDFSGQIQFSQTEQEVDAHQKFIQVQVQRAGGSSGRSVVEYETNEGTAKAGTDYTRTVGILEFNHGETVKTLTVPITSVDQINGSRTFSIRLKNPTNGVDLGSNRTLTVHIRSNSSVPQWPNGAVVDISDVTSSSMTVAWPQARDGAGVKAYEISEKNQAFAPISVTNDVYSYTWNSGLVPGKTYQIQVTAKNVNDKLSQTLAGHITIPIHNTVPTDPSFRVNAVNFNNLPRQYNMNAVDSNGDGVDELIVYDSAVTMMMKPISNQAWLFNGKLPTGQWGEVNYRADLNGDRKEEWLAPSGTGIRIIGEGATLDYEQAAEVLLEPHYDYKVADFTNDGIVDIVYMNQNAKLIILKGTGDYKYTELSRQQLSHHGVKLLTGDWNGDGLTDVAAYDGHLHLYKNKGNNTFEKIKEIYNPTTPQAADFNGDGYDDIVTSHWGSDVFVYYGDAQGSFDNTPYRYTPPYGVYEIHLADLNNDSNKDFVLVYFSGVEAVVNQGKGTFQPQGLYDEMMWLGSRYLMGDFNGDGKDDIGYRREDYSGFTLYDNMLTSGSLQFSNASQNVQETAEFVQVKVKRVGDRHGVTSVVYGTEDGTALAGVDYAASTGTLRFADGETEKTVKIPLIKNSTSHANRTFKVKLESPTRGAKLGQHHELEVNITKDVNISPTWPVSAKLTVSDVTYRSFTITWPNAIDLDGIASYEIVERDGALAPVSVAGHVNAYTWSSGLTPGKSYRLQVRARDKKGLTSWPLQTCVTVQTCVKLPKLLHSTEPIDVPIELPSELPIEPSLIDLPYVLPQWLGDERLSLAVRNRSRNFINVS</sequence>
<dbReference type="Pfam" id="PF00041">
    <property type="entry name" value="fn3"/>
    <property type="match status" value="2"/>
</dbReference>
<dbReference type="RefSeq" id="WP_192025258.1">
    <property type="nucleotide sequence ID" value="NZ_JACYTN010000006.1"/>
</dbReference>
<comment type="caution">
    <text evidence="5">The sequence shown here is derived from an EMBL/GenBank/DDBJ whole genome shotgun (WGS) entry which is preliminary data.</text>
</comment>
<gene>
    <name evidence="5" type="ORF">IFO66_11370</name>
</gene>
<keyword evidence="6" id="KW-1185">Reference proteome</keyword>
<evidence type="ECO:0000313" key="6">
    <source>
        <dbReference type="Proteomes" id="UP000634529"/>
    </source>
</evidence>
<dbReference type="InterPro" id="IPR013517">
    <property type="entry name" value="FG-GAP"/>
</dbReference>
<dbReference type="Gene3D" id="2.130.10.130">
    <property type="entry name" value="Integrin alpha, N-terminal"/>
    <property type="match status" value="1"/>
</dbReference>
<dbReference type="PANTHER" id="PTHR46580">
    <property type="entry name" value="SENSOR KINASE-RELATED"/>
    <property type="match status" value="1"/>
</dbReference>
<keyword evidence="3" id="KW-0106">Calcium</keyword>
<dbReference type="PROSITE" id="PS50853">
    <property type="entry name" value="FN3"/>
    <property type="match status" value="2"/>
</dbReference>
<dbReference type="InterPro" id="IPR003961">
    <property type="entry name" value="FN3_dom"/>
</dbReference>
<accession>A0ABR9AXP2</accession>
<dbReference type="InterPro" id="IPR036116">
    <property type="entry name" value="FN3_sf"/>
</dbReference>
<dbReference type="InterPro" id="IPR028994">
    <property type="entry name" value="Integrin_alpha_N"/>
</dbReference>
<dbReference type="InterPro" id="IPR003644">
    <property type="entry name" value="Calx_beta"/>
</dbReference>
<evidence type="ECO:0000256" key="1">
    <source>
        <dbReference type="ARBA" id="ARBA00022729"/>
    </source>
</evidence>
<dbReference type="SMART" id="SM00237">
    <property type="entry name" value="Calx_beta"/>
    <property type="match status" value="2"/>
</dbReference>
<feature type="domain" description="Fibronectin type-III" evidence="4">
    <location>
        <begin position="503"/>
        <end position="601"/>
    </location>
</feature>
<dbReference type="InterPro" id="IPR038081">
    <property type="entry name" value="CalX-like_sf"/>
</dbReference>